<accession>A0A1X1D3A0</accession>
<dbReference type="Pfam" id="PF03551">
    <property type="entry name" value="PadR"/>
    <property type="match status" value="1"/>
</dbReference>
<proteinExistence type="predicted"/>
<dbReference type="InterPro" id="IPR052509">
    <property type="entry name" value="Metal_resp_DNA-bind_regulator"/>
</dbReference>
<protein>
    <submittedName>
        <fullName evidence="2">PadR family transcriptional regulator</fullName>
    </submittedName>
</protein>
<dbReference type="PANTHER" id="PTHR33169:SF14">
    <property type="entry name" value="TRANSCRIPTIONAL REGULATOR RV3488"/>
    <property type="match status" value="1"/>
</dbReference>
<dbReference type="InterPro" id="IPR036388">
    <property type="entry name" value="WH-like_DNA-bd_sf"/>
</dbReference>
<dbReference type="RefSeq" id="WP_084932440.1">
    <property type="nucleotide sequence ID" value="NZ_MLFR01000002.1"/>
</dbReference>
<dbReference type="InterPro" id="IPR017799">
    <property type="entry name" value="Tscrpt_reg_PadR_acidobac-type"/>
</dbReference>
<organism evidence="2 3">
    <name type="scientific">Pantoea rwandensis</name>
    <dbReference type="NCBI Taxonomy" id="1076550"/>
    <lineage>
        <taxon>Bacteria</taxon>
        <taxon>Pseudomonadati</taxon>
        <taxon>Pseudomonadota</taxon>
        <taxon>Gammaproteobacteria</taxon>
        <taxon>Enterobacterales</taxon>
        <taxon>Erwiniaceae</taxon>
        <taxon>Pantoea</taxon>
    </lineage>
</organism>
<dbReference type="NCBIfam" id="TIGR03433">
    <property type="entry name" value="padR_acidobact"/>
    <property type="match status" value="1"/>
</dbReference>
<dbReference type="InterPro" id="IPR005149">
    <property type="entry name" value="Tscrpt_reg_PadR_N"/>
</dbReference>
<reference evidence="2 3" key="1">
    <citation type="journal article" date="2017" name="Antonie Van Leeuwenhoek">
        <title>Phylogenomic resolution of the bacterial genus Pantoea and its relationship with Erwinia and Tatumella.</title>
        <authorList>
            <person name="Palmer M."/>
            <person name="Steenkamp E.T."/>
            <person name="Coetzee M.P."/>
            <person name="Chan W.Y."/>
            <person name="van Zyl E."/>
            <person name="De Maayer P."/>
            <person name="Coutinho T.A."/>
            <person name="Blom J."/>
            <person name="Smits T.H."/>
            <person name="Duffy B."/>
            <person name="Venter S.N."/>
        </authorList>
    </citation>
    <scope>NUCLEOTIDE SEQUENCE [LARGE SCALE GENOMIC DNA]</scope>
    <source>
        <strain evidence="2 3">LMG 26275</strain>
    </source>
</reference>
<dbReference type="OrthoDB" id="9814826at2"/>
<dbReference type="SUPFAM" id="SSF46785">
    <property type="entry name" value="Winged helix' DNA-binding domain"/>
    <property type="match status" value="1"/>
</dbReference>
<gene>
    <name evidence="2" type="ORF">HA51_04590</name>
</gene>
<dbReference type="InterPro" id="IPR036390">
    <property type="entry name" value="WH_DNA-bd_sf"/>
</dbReference>
<dbReference type="EMBL" id="MLFR01000002">
    <property type="protein sequence ID" value="ORM71162.1"/>
    <property type="molecule type" value="Genomic_DNA"/>
</dbReference>
<dbReference type="Gene3D" id="1.10.10.10">
    <property type="entry name" value="Winged helix-like DNA-binding domain superfamily/Winged helix DNA-binding domain"/>
    <property type="match status" value="1"/>
</dbReference>
<evidence type="ECO:0000313" key="2">
    <source>
        <dbReference type="EMBL" id="ORM71162.1"/>
    </source>
</evidence>
<name>A0A1X1D3A0_9GAMM</name>
<feature type="domain" description="Transcription regulator PadR N-terminal" evidence="1">
    <location>
        <begin position="17"/>
        <end position="89"/>
    </location>
</feature>
<evidence type="ECO:0000259" key="1">
    <source>
        <dbReference type="Pfam" id="PF03551"/>
    </source>
</evidence>
<comment type="caution">
    <text evidence="2">The sequence shown here is derived from an EMBL/GenBank/DDBJ whole genome shotgun (WGS) entry which is preliminary data.</text>
</comment>
<evidence type="ECO:0000313" key="3">
    <source>
        <dbReference type="Proteomes" id="UP000193558"/>
    </source>
</evidence>
<dbReference type="Proteomes" id="UP000193558">
    <property type="component" value="Unassembled WGS sequence"/>
</dbReference>
<dbReference type="PANTHER" id="PTHR33169">
    <property type="entry name" value="PADR-FAMILY TRANSCRIPTIONAL REGULATOR"/>
    <property type="match status" value="1"/>
</dbReference>
<dbReference type="AlphaFoldDB" id="A0A1X1D3A0"/>
<sequence>MRSSSDDNLKSHIEMVILAALERGPCHGYALIELIHQLTDGVLSFQEGTVYPLLHRMEQRGIIAAEWEIAPSKRKRRVYQLTKEGQQELLNKREAWDNYAGAITSLLQRP</sequence>